<evidence type="ECO:0000259" key="3">
    <source>
        <dbReference type="Pfam" id="PF01551"/>
    </source>
</evidence>
<name>A0A1H9NQ32_9GAMM</name>
<dbReference type="InterPro" id="IPR016047">
    <property type="entry name" value="M23ase_b-sheet_dom"/>
</dbReference>
<dbReference type="Pfam" id="PF01551">
    <property type="entry name" value="Peptidase_M23"/>
    <property type="match status" value="1"/>
</dbReference>
<dbReference type="EMBL" id="FOFJ01000046">
    <property type="protein sequence ID" value="SER38011.1"/>
    <property type="molecule type" value="Genomic_DNA"/>
</dbReference>
<dbReference type="FunFam" id="2.70.70.10:FF:000003">
    <property type="entry name" value="Murein hydrolase activator EnvC"/>
    <property type="match status" value="1"/>
</dbReference>
<dbReference type="SUPFAM" id="SSF51261">
    <property type="entry name" value="Duplicated hybrid motif"/>
    <property type="match status" value="1"/>
</dbReference>
<feature type="compositionally biased region" description="Low complexity" evidence="1">
    <location>
        <begin position="259"/>
        <end position="274"/>
    </location>
</feature>
<feature type="chain" id="PRO_5011686375" evidence="2">
    <location>
        <begin position="20"/>
        <end position="421"/>
    </location>
</feature>
<feature type="region of interest" description="Disordered" evidence="1">
    <location>
        <begin position="247"/>
        <end position="294"/>
    </location>
</feature>
<dbReference type="Gene3D" id="2.70.70.10">
    <property type="entry name" value="Glucose Permease (Domain IIA)"/>
    <property type="match status" value="1"/>
</dbReference>
<evidence type="ECO:0000313" key="4">
    <source>
        <dbReference type="EMBL" id="SER38011.1"/>
    </source>
</evidence>
<dbReference type="InterPro" id="IPR050570">
    <property type="entry name" value="Cell_wall_metabolism_enzyme"/>
</dbReference>
<feature type="signal peptide" evidence="2">
    <location>
        <begin position="1"/>
        <end position="19"/>
    </location>
</feature>
<reference evidence="4 5" key="1">
    <citation type="submission" date="2016-10" db="EMBL/GenBank/DDBJ databases">
        <authorList>
            <person name="de Groot N.N."/>
        </authorList>
    </citation>
    <scope>NUCLEOTIDE SEQUENCE [LARGE SCALE GENOMIC DNA]</scope>
    <source>
        <strain evidence="4 5">DSM 378</strain>
    </source>
</reference>
<protein>
    <submittedName>
        <fullName evidence="4">Septal ring factor EnvC, activator of murein hydrolases AmiA and AmiB</fullName>
    </submittedName>
</protein>
<keyword evidence="4" id="KW-0378">Hydrolase</keyword>
<dbReference type="AlphaFoldDB" id="A0A1H9NQ32"/>
<dbReference type="PANTHER" id="PTHR21666:SF270">
    <property type="entry name" value="MUREIN HYDROLASE ACTIVATOR ENVC"/>
    <property type="match status" value="1"/>
</dbReference>
<dbReference type="Proteomes" id="UP000199267">
    <property type="component" value="Unassembled WGS sequence"/>
</dbReference>
<proteinExistence type="predicted"/>
<dbReference type="PANTHER" id="PTHR21666">
    <property type="entry name" value="PEPTIDASE-RELATED"/>
    <property type="match status" value="1"/>
</dbReference>
<feature type="domain" description="M23ase beta-sheet core" evidence="3">
    <location>
        <begin position="320"/>
        <end position="413"/>
    </location>
</feature>
<keyword evidence="2" id="KW-0732">Signal</keyword>
<evidence type="ECO:0000313" key="5">
    <source>
        <dbReference type="Proteomes" id="UP000199267"/>
    </source>
</evidence>
<dbReference type="RefSeq" id="WP_090624181.1">
    <property type="nucleotide sequence ID" value="NZ_FOFJ01000046.1"/>
</dbReference>
<dbReference type="GO" id="GO:0004222">
    <property type="term" value="F:metalloendopeptidase activity"/>
    <property type="evidence" value="ECO:0007669"/>
    <property type="project" value="TreeGrafter"/>
</dbReference>
<organism evidence="4 5">
    <name type="scientific">Azotobacter beijerinckii</name>
    <dbReference type="NCBI Taxonomy" id="170623"/>
    <lineage>
        <taxon>Bacteria</taxon>
        <taxon>Pseudomonadati</taxon>
        <taxon>Pseudomonadota</taxon>
        <taxon>Gammaproteobacteria</taxon>
        <taxon>Pseudomonadales</taxon>
        <taxon>Pseudomonadaceae</taxon>
        <taxon>Azotobacter</taxon>
    </lineage>
</organism>
<dbReference type="InterPro" id="IPR011055">
    <property type="entry name" value="Dup_hybrid_motif"/>
</dbReference>
<accession>A0A1H9NQ32</accession>
<sequence length="421" mass="47655">MHRTLSVLILALILGPAFADERSETLQQLEQARQEIAELKKLQEQLNQERSAVQKALGKTEREMGDLERQVRELQEEQGSRERELRRLDQEKQTLQDARDEQQRLIAIQARAAYQNGRQEYLKLLLNRQQPERLSRTLTYYGYLNQARRKQLETFDATLRQLATVEQDIATQQVRLVERKSELEQRRGRLAEVRAERRQVLARLGREYASSARQLETREEERAELIRVLQRIEETLARQAREATEARQRALAEQRRQQELAQRQRARSAASATETPLLSSADAAPNSPFAQARGSLPWPVDGRLLAPYGSPRSEDTRARWDGVLIGASAGSPVHAIHAGRVVFADWLRGSGLLVILDHGNGYLSLYGHNESLLKGAGDMVKAGEPIATVGTSGGQDMPALYFAIRHQGRPTDPALWCRAQG</sequence>
<feature type="compositionally biased region" description="Basic and acidic residues" evidence="1">
    <location>
        <begin position="247"/>
        <end position="258"/>
    </location>
</feature>
<dbReference type="CDD" id="cd12797">
    <property type="entry name" value="M23_peptidase"/>
    <property type="match status" value="1"/>
</dbReference>
<dbReference type="Gene3D" id="6.10.250.3150">
    <property type="match status" value="1"/>
</dbReference>
<gene>
    <name evidence="4" type="ORF">SAMN04244573_03507</name>
</gene>
<feature type="region of interest" description="Disordered" evidence="1">
    <location>
        <begin position="74"/>
        <end position="93"/>
    </location>
</feature>
<evidence type="ECO:0000256" key="2">
    <source>
        <dbReference type="SAM" id="SignalP"/>
    </source>
</evidence>
<evidence type="ECO:0000256" key="1">
    <source>
        <dbReference type="SAM" id="MobiDB-lite"/>
    </source>
</evidence>